<evidence type="ECO:0000313" key="7">
    <source>
        <dbReference type="EMBL" id="NVB75923.1"/>
    </source>
</evidence>
<dbReference type="RefSeq" id="WP_005838979.1">
    <property type="nucleotide sequence ID" value="NZ_BAABZK010000001.1"/>
</dbReference>
<dbReference type="EMBL" id="CYZI01000003">
    <property type="protein sequence ID" value="CUN90608.1"/>
    <property type="molecule type" value="Genomic_DNA"/>
</dbReference>
<feature type="transmembrane region" description="Helical" evidence="1">
    <location>
        <begin position="270"/>
        <end position="291"/>
    </location>
</feature>
<reference evidence="7 12" key="4">
    <citation type="submission" date="2020-04" db="EMBL/GenBank/DDBJ databases">
        <authorList>
            <person name="Pieper L."/>
        </authorList>
    </citation>
    <scope>NUCLEOTIDE SEQUENCE [LARGE SCALE GENOMIC DNA]</scope>
    <source>
        <strain evidence="7 12">B33</strain>
    </source>
</reference>
<dbReference type="AlphaFoldDB" id="A0A174AT40"/>
<evidence type="ECO:0000313" key="10">
    <source>
        <dbReference type="Proteomes" id="UP000266497"/>
    </source>
</evidence>
<dbReference type="GeneID" id="5304977"/>
<reference evidence="8 10" key="2">
    <citation type="submission" date="2018-08" db="EMBL/GenBank/DDBJ databases">
        <title>A genome reference for cultivated species of the human gut microbiota.</title>
        <authorList>
            <person name="Zou Y."/>
            <person name="Xue W."/>
            <person name="Luo G."/>
        </authorList>
    </citation>
    <scope>NUCLEOTIDE SEQUENCE [LARGE SCALE GENOMIC DNA]</scope>
    <source>
        <strain evidence="8 10">AF25-30LB</strain>
    </source>
</reference>
<keyword evidence="1" id="KW-0812">Transmembrane</keyword>
<evidence type="ECO:0000256" key="1">
    <source>
        <dbReference type="SAM" id="Phobius"/>
    </source>
</evidence>
<evidence type="ECO:0000313" key="6">
    <source>
        <dbReference type="EMBL" id="MDU0250250.1"/>
    </source>
</evidence>
<proteinExistence type="predicted"/>
<dbReference type="Proteomes" id="UP001181258">
    <property type="component" value="Unassembled WGS sequence"/>
</dbReference>
<dbReference type="CDD" id="cd08946">
    <property type="entry name" value="SDR_e"/>
    <property type="match status" value="1"/>
</dbReference>
<dbReference type="Proteomes" id="UP000266497">
    <property type="component" value="Unassembled WGS sequence"/>
</dbReference>
<name>A0A174AT40_PHOVU</name>
<gene>
    <name evidence="3" type="primary">galE_1</name>
    <name evidence="8" type="ORF">DWY53_15470</name>
    <name evidence="3" type="ORF">ERS852457_01019</name>
    <name evidence="4" type="ORF">GAY79_22075</name>
    <name evidence="7" type="ORF">HUV05_20915</name>
    <name evidence="5" type="ORF">LI282_16070</name>
    <name evidence="6" type="ORF">RVY68_16555</name>
</gene>
<reference evidence="7 12" key="5">
    <citation type="submission" date="2020-07" db="EMBL/GenBank/DDBJ databases">
        <title>Bacterial metabolism rescues the inhibition of intestinal drug absorption by food and drug additives.</title>
        <authorList>
            <person name="Zou L."/>
            <person name="Spanogiannopoulos P."/>
            <person name="Chien H.-C."/>
            <person name="Pieper L.M."/>
            <person name="Cai W."/>
            <person name="Khuri N."/>
            <person name="Pottel J."/>
            <person name="Vora B."/>
            <person name="Ni Z."/>
            <person name="Tsakalozou E."/>
            <person name="Zhang W."/>
            <person name="Shoichet B.K."/>
            <person name="Giacomini K.M."/>
            <person name="Turnbaugh P.J."/>
        </authorList>
    </citation>
    <scope>NUCLEOTIDE SEQUENCE [LARGE SCALE GENOMIC DNA]</scope>
    <source>
        <strain evidence="7 12">B33</strain>
    </source>
</reference>
<evidence type="ECO:0000313" key="4">
    <source>
        <dbReference type="EMBL" id="KAB6554415.1"/>
    </source>
</evidence>
<dbReference type="Proteomes" id="UP000095333">
    <property type="component" value="Unassembled WGS sequence"/>
</dbReference>
<dbReference type="EMBL" id="WDAY01000089">
    <property type="protein sequence ID" value="KAB6554415.1"/>
    <property type="molecule type" value="Genomic_DNA"/>
</dbReference>
<evidence type="ECO:0000259" key="2">
    <source>
        <dbReference type="Pfam" id="PF01370"/>
    </source>
</evidence>
<evidence type="ECO:0000313" key="9">
    <source>
        <dbReference type="Proteomes" id="UP000095333"/>
    </source>
</evidence>
<reference evidence="4 11" key="3">
    <citation type="journal article" date="2019" name="Nat. Med.">
        <title>A library of human gut bacterial isolates paired with longitudinal multiomics data enables mechanistic microbiome research.</title>
        <authorList>
            <person name="Poyet M."/>
            <person name="Groussin M."/>
            <person name="Gibbons S.M."/>
            <person name="Avila-Pacheco J."/>
            <person name="Jiang X."/>
            <person name="Kearney S.M."/>
            <person name="Perrotta A.R."/>
            <person name="Berdy B."/>
            <person name="Zhao S."/>
            <person name="Lieberman T.D."/>
            <person name="Swanson P.K."/>
            <person name="Smith M."/>
            <person name="Roesemann S."/>
            <person name="Alexander J.E."/>
            <person name="Rich S.A."/>
            <person name="Livny J."/>
            <person name="Vlamakis H."/>
            <person name="Clish C."/>
            <person name="Bullock K."/>
            <person name="Deik A."/>
            <person name="Scott J."/>
            <person name="Pierce K.A."/>
            <person name="Xavier R.J."/>
            <person name="Alm E.J."/>
        </authorList>
    </citation>
    <scope>NUCLEOTIDE SEQUENCE [LARGE SCALE GENOMIC DNA]</scope>
    <source>
        <strain evidence="4 11">BIOML-A111</strain>
    </source>
</reference>
<evidence type="ECO:0000313" key="8">
    <source>
        <dbReference type="EMBL" id="RGR36529.1"/>
    </source>
</evidence>
<dbReference type="GO" id="GO:0003978">
    <property type="term" value="F:UDP-glucose 4-epimerase activity"/>
    <property type="evidence" value="ECO:0007669"/>
    <property type="project" value="UniProtKB-EC"/>
</dbReference>
<protein>
    <submittedName>
        <fullName evidence="4">NAD(P)-dependent oxidoreductase</fullName>
    </submittedName>
    <submittedName>
        <fullName evidence="3">UDP-GlcNAc 4-epimerase</fullName>
        <ecNumber evidence="3">5.1.3.2</ecNumber>
    </submittedName>
</protein>
<reference evidence="6" key="7">
    <citation type="submission" date="2023-10" db="EMBL/GenBank/DDBJ databases">
        <title>Genome of potential pathogenic bacteria in Crohn's disease.</title>
        <authorList>
            <person name="Rodriguez-Palacios A."/>
        </authorList>
    </citation>
    <scope>NUCLEOTIDE SEQUENCE</scope>
    <source>
        <strain evidence="6">CavFT-hAR107</strain>
    </source>
</reference>
<feature type="domain" description="NAD-dependent epimerase/dehydratase" evidence="2">
    <location>
        <begin position="4"/>
        <end position="241"/>
    </location>
</feature>
<organism evidence="3 9">
    <name type="scientific">Phocaeicola vulgatus</name>
    <name type="common">Bacteroides vulgatus</name>
    <dbReference type="NCBI Taxonomy" id="821"/>
    <lineage>
        <taxon>Bacteria</taxon>
        <taxon>Pseudomonadati</taxon>
        <taxon>Bacteroidota</taxon>
        <taxon>Bacteroidia</taxon>
        <taxon>Bacteroidales</taxon>
        <taxon>Bacteroidaceae</taxon>
        <taxon>Phocaeicola</taxon>
    </lineage>
</organism>
<dbReference type="EMBL" id="JAWDHD010000012">
    <property type="protein sequence ID" value="MDU0250250.1"/>
    <property type="molecule type" value="Genomic_DNA"/>
</dbReference>
<dbReference type="OMA" id="KPDFTMN"/>
<dbReference type="Proteomes" id="UP000524321">
    <property type="component" value="Unassembled WGS sequence"/>
</dbReference>
<sequence length="338" mass="37970">MNYFITGGTGFIGTHLTNLLQELHPECNVYNLDIVEPGTPLPSVEDYKPALRKGQKLASTFIRCDVRKPIVLEGVNVTADDVIFNFAAVHRTPGHPDYAYFETNVLGAENVTAFAEKYGIKKIVFTSSIAPYGAAEELKEETTVPTPNTPYGISKLVAEKIHMIWQARNQAERQLTIVRPGVVFGKGENGNFTRLYWGIRGGKFIYPGRKDTVKACIYVKELVRFMLYRLEHHEQGVELYNCTFEPAYTIEQIVETMKKVTDLKKVVPLIPAWVLMPVATVIGCLGAPMGICPARVKKLMISTNICGKKLSASGYKFHYSFEEAIADWYKDNDNLYLK</sequence>
<dbReference type="Proteomes" id="UP001199363">
    <property type="component" value="Unassembled WGS sequence"/>
</dbReference>
<keyword evidence="1" id="KW-0472">Membrane</keyword>
<keyword evidence="3" id="KW-0413">Isomerase</keyword>
<dbReference type="SUPFAM" id="SSF51735">
    <property type="entry name" value="NAD(P)-binding Rossmann-fold domains"/>
    <property type="match status" value="1"/>
</dbReference>
<dbReference type="EMBL" id="QRUD01000048">
    <property type="protein sequence ID" value="RGR36529.1"/>
    <property type="molecule type" value="Genomic_DNA"/>
</dbReference>
<dbReference type="EMBL" id="JABWDJ010000162">
    <property type="protein sequence ID" value="NVB75923.1"/>
    <property type="molecule type" value="Genomic_DNA"/>
</dbReference>
<dbReference type="Proteomes" id="UP000437431">
    <property type="component" value="Unassembled WGS sequence"/>
</dbReference>
<dbReference type="InterPro" id="IPR050177">
    <property type="entry name" value="Lipid_A_modif_metabolic_enz"/>
</dbReference>
<dbReference type="InterPro" id="IPR001509">
    <property type="entry name" value="Epimerase_deHydtase"/>
</dbReference>
<dbReference type="Gene3D" id="3.40.50.720">
    <property type="entry name" value="NAD(P)-binding Rossmann-like Domain"/>
    <property type="match status" value="1"/>
</dbReference>
<dbReference type="Pfam" id="PF01370">
    <property type="entry name" value="Epimerase"/>
    <property type="match status" value="1"/>
</dbReference>
<dbReference type="PANTHER" id="PTHR43245">
    <property type="entry name" value="BIFUNCTIONAL POLYMYXIN RESISTANCE PROTEIN ARNA"/>
    <property type="match status" value="1"/>
</dbReference>
<dbReference type="PANTHER" id="PTHR43245:SF55">
    <property type="entry name" value="NAD(P)-BINDING DOMAIN-CONTAINING PROTEIN"/>
    <property type="match status" value="1"/>
</dbReference>
<dbReference type="InterPro" id="IPR036291">
    <property type="entry name" value="NAD(P)-bd_dom_sf"/>
</dbReference>
<evidence type="ECO:0000313" key="12">
    <source>
        <dbReference type="Proteomes" id="UP000524321"/>
    </source>
</evidence>
<dbReference type="EC" id="5.1.3.2" evidence="3"/>
<accession>A0A174AT40</accession>
<evidence type="ECO:0000313" key="11">
    <source>
        <dbReference type="Proteomes" id="UP000437431"/>
    </source>
</evidence>
<dbReference type="EMBL" id="JAJCQG010000058">
    <property type="protein sequence ID" value="MCB7282545.1"/>
    <property type="molecule type" value="Genomic_DNA"/>
</dbReference>
<evidence type="ECO:0000313" key="5">
    <source>
        <dbReference type="EMBL" id="MCB7282545.1"/>
    </source>
</evidence>
<reference evidence="3 9" key="1">
    <citation type="submission" date="2015-09" db="EMBL/GenBank/DDBJ databases">
        <authorList>
            <consortium name="Pathogen Informatics"/>
        </authorList>
    </citation>
    <scope>NUCLEOTIDE SEQUENCE [LARGE SCALE GENOMIC DNA]</scope>
    <source>
        <strain evidence="3 9">2789STDY5834842</strain>
    </source>
</reference>
<keyword evidence="1" id="KW-1133">Transmembrane helix</keyword>
<reference evidence="5" key="6">
    <citation type="submission" date="2021-10" db="EMBL/GenBank/DDBJ databases">
        <title>Collection of gut derived symbiotic bacterial strains cultured from healthy donors.</title>
        <authorList>
            <person name="Lin H."/>
            <person name="Littmann E."/>
            <person name="Kohout C."/>
            <person name="Pamer E.G."/>
        </authorList>
    </citation>
    <scope>NUCLEOTIDE SEQUENCE</scope>
    <source>
        <strain evidence="5">DFI.1.167</strain>
    </source>
</reference>
<evidence type="ECO:0000313" key="3">
    <source>
        <dbReference type="EMBL" id="CUN90608.1"/>
    </source>
</evidence>